<dbReference type="InterPro" id="IPR048587">
    <property type="entry name" value="CvfB_S1_3rd"/>
</dbReference>
<dbReference type="InterPro" id="IPR039566">
    <property type="entry name" value="CvfB_S1_st"/>
</dbReference>
<feature type="domain" description="S1 motif" evidence="2">
    <location>
        <begin position="155"/>
        <end position="215"/>
    </location>
</feature>
<dbReference type="PIRSF" id="PIRSF012524">
    <property type="entry name" value="YitL_S1"/>
    <property type="match status" value="1"/>
</dbReference>
<dbReference type="Pfam" id="PF21543">
    <property type="entry name" value="CvfB_2nd"/>
    <property type="match status" value="1"/>
</dbReference>
<comment type="similarity">
    <text evidence="1">Belongs to the CvfB family.</text>
</comment>
<dbReference type="InterPro" id="IPR014464">
    <property type="entry name" value="CvfB_fam"/>
</dbReference>
<dbReference type="InterPro" id="IPR040764">
    <property type="entry name" value="CvfB_WH"/>
</dbReference>
<accession>A0AAJ2NLF7</accession>
<dbReference type="Gene3D" id="1.10.10.10">
    <property type="entry name" value="Winged helix-like DNA-binding domain superfamily/Winged helix DNA-binding domain"/>
    <property type="match status" value="1"/>
</dbReference>
<evidence type="ECO:0000256" key="1">
    <source>
        <dbReference type="PIRNR" id="PIRNR012524"/>
    </source>
</evidence>
<protein>
    <submittedName>
        <fullName evidence="3">S1-like domain-containing RNA-binding protein</fullName>
    </submittedName>
</protein>
<evidence type="ECO:0000313" key="3">
    <source>
        <dbReference type="EMBL" id="MDV2883908.1"/>
    </source>
</evidence>
<name>A0AAJ2NLF7_ALKPS</name>
<comment type="caution">
    <text evidence="3">The sequence shown here is derived from an EMBL/GenBank/DDBJ whole genome shotgun (WGS) entry which is preliminary data.</text>
</comment>
<dbReference type="InterPro" id="IPR003029">
    <property type="entry name" value="S1_domain"/>
</dbReference>
<dbReference type="Gene3D" id="2.40.50.140">
    <property type="entry name" value="Nucleic acid-binding proteins"/>
    <property type="match status" value="2"/>
</dbReference>
<dbReference type="InterPro" id="IPR012340">
    <property type="entry name" value="NA-bd_OB-fold"/>
</dbReference>
<dbReference type="InterPro" id="IPR048588">
    <property type="entry name" value="CvfB_S1_2nd"/>
</dbReference>
<dbReference type="Pfam" id="PF17783">
    <property type="entry name" value="WHD_CvfB"/>
    <property type="match status" value="1"/>
</dbReference>
<dbReference type="PANTHER" id="PTHR37296:SF1">
    <property type="entry name" value="CONSERVED VIRULENCE FACTOR B"/>
    <property type="match status" value="1"/>
</dbReference>
<dbReference type="InterPro" id="IPR036388">
    <property type="entry name" value="WH-like_DNA-bd_sf"/>
</dbReference>
<evidence type="ECO:0000313" key="4">
    <source>
        <dbReference type="Proteomes" id="UP001285636"/>
    </source>
</evidence>
<dbReference type="GO" id="GO:0003676">
    <property type="term" value="F:nucleic acid binding"/>
    <property type="evidence" value="ECO:0007669"/>
    <property type="project" value="InterPro"/>
</dbReference>
<evidence type="ECO:0000259" key="2">
    <source>
        <dbReference type="PROSITE" id="PS50126"/>
    </source>
</evidence>
<dbReference type="PANTHER" id="PTHR37296">
    <property type="entry name" value="CONSERVED VIRULENCE FACTOR B"/>
    <property type="match status" value="1"/>
</dbReference>
<dbReference type="EMBL" id="JAWJAY010000001">
    <property type="protein sequence ID" value="MDV2883908.1"/>
    <property type="molecule type" value="Genomic_DNA"/>
</dbReference>
<gene>
    <name evidence="3" type="ORF">RYX45_01855</name>
</gene>
<sequence length="288" mass="33371">MELKPGYTVTLKVARQAKFGYFLSDGNTDILLHQNDIEGEEALEIGSDIEVFLYHDHDKRLSATMKQPIVQGEGFAWLKVVSIKTGHGVFLYNGISRDLFLSMDELPSDRNLWPKPDDVLPVSYTWDKKGRLMARLVKGLPIEEQSKKASDILMNKEVKGRVYHYLDEGAAILTEEGYLAYLHDNEMTREPRYGEEVTVRVIYVREDGRLNVTMHPLRSERQEDDATKLVRYMEERGGQMPYWDKSQPEDIKHRFNISKAAFKRALGKLLKEGKVEQRDGWTYLKEKK</sequence>
<dbReference type="SUPFAM" id="SSF50249">
    <property type="entry name" value="Nucleic acid-binding proteins"/>
    <property type="match status" value="1"/>
</dbReference>
<dbReference type="Proteomes" id="UP001285636">
    <property type="component" value="Unassembled WGS sequence"/>
</dbReference>
<dbReference type="Pfam" id="PF13509">
    <property type="entry name" value="S1_2"/>
    <property type="match status" value="1"/>
</dbReference>
<dbReference type="Pfam" id="PF21191">
    <property type="entry name" value="CvfB_1st"/>
    <property type="match status" value="1"/>
</dbReference>
<reference evidence="3" key="1">
    <citation type="submission" date="2023-10" db="EMBL/GenBank/DDBJ databases">
        <title>Screening of Alkalihalophilus pseudofirmusBZ-TG-HK211 and Its Alleviation of Salt Stress on Rapeseed Growth.</title>
        <authorList>
            <person name="Zhao B."/>
            <person name="Guo T."/>
        </authorList>
    </citation>
    <scope>NUCLEOTIDE SEQUENCE</scope>
    <source>
        <strain evidence="3">BZ-TG-HK211</strain>
    </source>
</reference>
<dbReference type="SMART" id="SM00316">
    <property type="entry name" value="S1"/>
    <property type="match status" value="2"/>
</dbReference>
<organism evidence="3 4">
    <name type="scientific">Alkalihalophilus pseudofirmus</name>
    <name type="common">Bacillus pseudofirmus</name>
    <dbReference type="NCBI Taxonomy" id="79885"/>
    <lineage>
        <taxon>Bacteria</taxon>
        <taxon>Bacillati</taxon>
        <taxon>Bacillota</taxon>
        <taxon>Bacilli</taxon>
        <taxon>Bacillales</taxon>
        <taxon>Bacillaceae</taxon>
        <taxon>Alkalihalophilus</taxon>
    </lineage>
</organism>
<dbReference type="RefSeq" id="WP_075683635.1">
    <property type="nucleotide sequence ID" value="NZ_CP117835.1"/>
</dbReference>
<dbReference type="AlphaFoldDB" id="A0AAJ2NLF7"/>
<dbReference type="PROSITE" id="PS50126">
    <property type="entry name" value="S1"/>
    <property type="match status" value="1"/>
</dbReference>
<proteinExistence type="inferred from homology"/>